<dbReference type="InterPro" id="IPR050216">
    <property type="entry name" value="LRR_domain-containing"/>
</dbReference>
<dbReference type="InterPro" id="IPR032675">
    <property type="entry name" value="LRR_dom_sf"/>
</dbReference>
<organism evidence="3 4">
    <name type="scientific">Pandoraea commovens</name>
    <dbReference type="NCBI Taxonomy" id="2508289"/>
    <lineage>
        <taxon>Bacteria</taxon>
        <taxon>Pseudomonadati</taxon>
        <taxon>Pseudomonadota</taxon>
        <taxon>Betaproteobacteria</taxon>
        <taxon>Burkholderiales</taxon>
        <taxon>Burkholderiaceae</taxon>
        <taxon>Pandoraea</taxon>
    </lineage>
</organism>
<proteinExistence type="predicted"/>
<keyword evidence="4" id="KW-1185">Reference proteome</keyword>
<dbReference type="Pfam" id="PF13516">
    <property type="entry name" value="LRR_6"/>
    <property type="match status" value="1"/>
</dbReference>
<dbReference type="EMBL" id="CP102780">
    <property type="protein sequence ID" value="UVA79372.1"/>
    <property type="molecule type" value="Genomic_DNA"/>
</dbReference>
<keyword evidence="1" id="KW-0433">Leucine-rich repeat</keyword>
<dbReference type="InterPro" id="IPR001611">
    <property type="entry name" value="Leu-rich_rpt"/>
</dbReference>
<evidence type="ECO:0000256" key="2">
    <source>
        <dbReference type="ARBA" id="ARBA00022737"/>
    </source>
</evidence>
<sequence length="274" mass="29099">MIDPAASATSTSSPLSPFSDVCPLVVASQTTGHAPHPMARQLSDAVNVAASRELQGTAPSMLDPTGWEASLFLELRPTHRLHLTWRDFSSSGLTDAAASQLDIAKVEFLNFRNNGLTGFVPGPATAGAIGINLANNAVTTLVFPDSGLPELCALNISANPLDALPEGCAERMPHLVRLHAWQCGLAALPQDFHRLTHLRAVNLAGNRLTSLPAMPPHLREVHLSGNDFHDIPSSLTCLHPGCHVYLHDNPLSSEAIAGWHAVRGPKPILHVPAA</sequence>
<evidence type="ECO:0000313" key="3">
    <source>
        <dbReference type="EMBL" id="UVA79372.1"/>
    </source>
</evidence>
<evidence type="ECO:0000256" key="1">
    <source>
        <dbReference type="ARBA" id="ARBA00022614"/>
    </source>
</evidence>
<dbReference type="RefSeq" id="WP_257958861.1">
    <property type="nucleotide sequence ID" value="NZ_CP102780.1"/>
</dbReference>
<protein>
    <recommendedName>
        <fullName evidence="5">E3 ubiquitin-protein ligase SspH2</fullName>
    </recommendedName>
</protein>
<dbReference type="SUPFAM" id="SSF52058">
    <property type="entry name" value="L domain-like"/>
    <property type="match status" value="1"/>
</dbReference>
<evidence type="ECO:0008006" key="5">
    <source>
        <dbReference type="Google" id="ProtNLM"/>
    </source>
</evidence>
<dbReference type="PANTHER" id="PTHR48051">
    <property type="match status" value="1"/>
</dbReference>
<dbReference type="PANTHER" id="PTHR48051:SF1">
    <property type="entry name" value="RAS SUPPRESSOR PROTEIN 1"/>
    <property type="match status" value="1"/>
</dbReference>
<gene>
    <name evidence="3" type="ORF">NTU39_25875</name>
</gene>
<reference evidence="3" key="1">
    <citation type="submission" date="2022-08" db="EMBL/GenBank/DDBJ databases">
        <title>Multi-unit outbreak of Pandoraea commovens among non-cystic fibrosis intensive care patients from 2019 to 2021 in Berlin, Germany.</title>
        <authorList>
            <person name="Menzel P."/>
        </authorList>
    </citation>
    <scope>NUCLEOTIDE SEQUENCE</scope>
    <source>
        <strain evidence="3">LB-19-202-79</strain>
    </source>
</reference>
<name>A0ABY5QG22_9BURK</name>
<accession>A0ABY5QG22</accession>
<keyword evidence="2" id="KW-0677">Repeat</keyword>
<evidence type="ECO:0000313" key="4">
    <source>
        <dbReference type="Proteomes" id="UP001058980"/>
    </source>
</evidence>
<dbReference type="Proteomes" id="UP001058980">
    <property type="component" value="Chromosome"/>
</dbReference>
<dbReference type="Gene3D" id="3.80.10.10">
    <property type="entry name" value="Ribonuclease Inhibitor"/>
    <property type="match status" value="1"/>
</dbReference>